<feature type="compositionally biased region" description="Polar residues" evidence="1">
    <location>
        <begin position="69"/>
        <end position="84"/>
    </location>
</feature>
<keyword evidence="2" id="KW-0812">Transmembrane</keyword>
<reference evidence="4" key="1">
    <citation type="submission" date="2013-09" db="EMBL/GenBank/DDBJ databases">
        <title>The Genome Sequence of Anopheles culicifacies species A.</title>
        <authorList>
            <consortium name="The Broad Institute Genomics Platform"/>
            <person name="Neafsey D.E."/>
            <person name="Besansky N."/>
            <person name="Howell P."/>
            <person name="Walton C."/>
            <person name="Young S.K."/>
            <person name="Zeng Q."/>
            <person name="Gargeya S."/>
            <person name="Fitzgerald M."/>
            <person name="Haas B."/>
            <person name="Abouelleil A."/>
            <person name="Allen A.W."/>
            <person name="Alvarado L."/>
            <person name="Arachchi H.M."/>
            <person name="Berlin A.M."/>
            <person name="Chapman S.B."/>
            <person name="Gainer-Dewar J."/>
            <person name="Goldberg J."/>
            <person name="Griggs A."/>
            <person name="Gujja S."/>
            <person name="Hansen M."/>
            <person name="Howarth C."/>
            <person name="Imamovic A."/>
            <person name="Ireland A."/>
            <person name="Larimer J."/>
            <person name="McCowan C."/>
            <person name="Murphy C."/>
            <person name="Pearson M."/>
            <person name="Poon T.W."/>
            <person name="Priest M."/>
            <person name="Roberts A."/>
            <person name="Saif S."/>
            <person name="Shea T."/>
            <person name="Sisk P."/>
            <person name="Sykes S."/>
            <person name="Wortman J."/>
            <person name="Nusbaum C."/>
            <person name="Birren B."/>
        </authorList>
    </citation>
    <scope>NUCLEOTIDE SEQUENCE [LARGE SCALE GENOMIC DNA]</scope>
    <source>
        <strain evidence="4">A-37</strain>
    </source>
</reference>
<keyword evidence="2" id="KW-0472">Membrane</keyword>
<dbReference type="Proteomes" id="UP000075883">
    <property type="component" value="Unassembled WGS sequence"/>
</dbReference>
<keyword evidence="4" id="KW-1185">Reference proteome</keyword>
<evidence type="ECO:0000256" key="1">
    <source>
        <dbReference type="SAM" id="MobiDB-lite"/>
    </source>
</evidence>
<organism evidence="3 4">
    <name type="scientific">Anopheles culicifacies</name>
    <dbReference type="NCBI Taxonomy" id="139723"/>
    <lineage>
        <taxon>Eukaryota</taxon>
        <taxon>Metazoa</taxon>
        <taxon>Ecdysozoa</taxon>
        <taxon>Arthropoda</taxon>
        <taxon>Hexapoda</taxon>
        <taxon>Insecta</taxon>
        <taxon>Pterygota</taxon>
        <taxon>Neoptera</taxon>
        <taxon>Endopterygota</taxon>
        <taxon>Diptera</taxon>
        <taxon>Nematocera</taxon>
        <taxon>Culicoidea</taxon>
        <taxon>Culicidae</taxon>
        <taxon>Anophelinae</taxon>
        <taxon>Anopheles</taxon>
        <taxon>culicifacies species complex</taxon>
    </lineage>
</organism>
<feature type="region of interest" description="Disordered" evidence="1">
    <location>
        <begin position="67"/>
        <end position="87"/>
    </location>
</feature>
<name>A0A182LZC3_9DIPT</name>
<reference evidence="3" key="2">
    <citation type="submission" date="2020-05" db="UniProtKB">
        <authorList>
            <consortium name="EnsemblMetazoa"/>
        </authorList>
    </citation>
    <scope>IDENTIFICATION</scope>
    <source>
        <strain evidence="3">A-37</strain>
    </source>
</reference>
<dbReference type="AlphaFoldDB" id="A0A182LZC3"/>
<protein>
    <submittedName>
        <fullName evidence="3">Uncharacterized protein</fullName>
    </submittedName>
</protein>
<dbReference type="VEuPathDB" id="VectorBase:ACUA005609"/>
<feature type="compositionally biased region" description="Low complexity" evidence="1">
    <location>
        <begin position="120"/>
        <end position="146"/>
    </location>
</feature>
<accession>A0A182LZC3</accession>
<keyword evidence="2" id="KW-1133">Transmembrane helix</keyword>
<sequence length="310" mass="32268">MALTDGRRPTKETHAWTAWPWSTAREALRVTPNAASSFTPFVSSTSTATTTITSYTALPPKVSSPAAFHSTSSNSRAPFSSTISPGVRSQARLTTVVDQLSSLVSSTVTGDDADDDGTDGDLSTPVSSSYGTGSTPGSSFPTEPTTIQPAGNVRNLTQTFLSNYTTVATEYAGDISNGSSFSSSPSSTLAEDRGSTIPGLSLSLPDLLEEDELMALWNCTNCFLLNYGTAGGGVNGTGKYYGNGTVDPRDVLLLPKDDDDLFASETTIYLIRVIATAIVLGIVILATVIGSRAMSSSLVTAGGSGKRRTE</sequence>
<feature type="region of interest" description="Disordered" evidence="1">
    <location>
        <begin position="106"/>
        <end position="151"/>
    </location>
</feature>
<evidence type="ECO:0000313" key="4">
    <source>
        <dbReference type="Proteomes" id="UP000075883"/>
    </source>
</evidence>
<dbReference type="EnsemblMetazoa" id="ACUA005609-RA">
    <property type="protein sequence ID" value="ACUA005609-PA"/>
    <property type="gene ID" value="ACUA005609"/>
</dbReference>
<dbReference type="EMBL" id="AXCM01000188">
    <property type="status" value="NOT_ANNOTATED_CDS"/>
    <property type="molecule type" value="Genomic_DNA"/>
</dbReference>
<evidence type="ECO:0000313" key="3">
    <source>
        <dbReference type="EnsemblMetazoa" id="ACUA005609-PA"/>
    </source>
</evidence>
<proteinExistence type="predicted"/>
<evidence type="ECO:0000256" key="2">
    <source>
        <dbReference type="SAM" id="Phobius"/>
    </source>
</evidence>
<feature type="transmembrane region" description="Helical" evidence="2">
    <location>
        <begin position="269"/>
        <end position="289"/>
    </location>
</feature>